<name>A0A9N9NSF2_9GLOM</name>
<keyword evidence="3" id="KW-1185">Reference proteome</keyword>
<dbReference type="Proteomes" id="UP000789405">
    <property type="component" value="Unassembled WGS sequence"/>
</dbReference>
<gene>
    <name evidence="2" type="ORF">DERYTH_LOCUS17686</name>
</gene>
<organism evidence="2 3">
    <name type="scientific">Dentiscutata erythropus</name>
    <dbReference type="NCBI Taxonomy" id="1348616"/>
    <lineage>
        <taxon>Eukaryota</taxon>
        <taxon>Fungi</taxon>
        <taxon>Fungi incertae sedis</taxon>
        <taxon>Mucoromycota</taxon>
        <taxon>Glomeromycotina</taxon>
        <taxon>Glomeromycetes</taxon>
        <taxon>Diversisporales</taxon>
        <taxon>Gigasporaceae</taxon>
        <taxon>Dentiscutata</taxon>
    </lineage>
</organism>
<sequence>GPDLPCAHYIQTFENNNSLPLDDIYRNWWIQGHTPVPQFKAIFYEARKALNDIIDSPLITLQNPQVVRTKGRPSSTQNQLNNKRSLLL</sequence>
<dbReference type="OrthoDB" id="2436819at2759"/>
<protein>
    <submittedName>
        <fullName evidence="2">23073_t:CDS:1</fullName>
    </submittedName>
</protein>
<reference evidence="2" key="1">
    <citation type="submission" date="2021-06" db="EMBL/GenBank/DDBJ databases">
        <authorList>
            <person name="Kallberg Y."/>
            <person name="Tangrot J."/>
            <person name="Rosling A."/>
        </authorList>
    </citation>
    <scope>NUCLEOTIDE SEQUENCE</scope>
    <source>
        <strain evidence="2">MA453B</strain>
    </source>
</reference>
<feature type="non-terminal residue" evidence="2">
    <location>
        <position position="1"/>
    </location>
</feature>
<dbReference type="EMBL" id="CAJVPY010016940">
    <property type="protein sequence ID" value="CAG8759548.1"/>
    <property type="molecule type" value="Genomic_DNA"/>
</dbReference>
<evidence type="ECO:0000313" key="2">
    <source>
        <dbReference type="EMBL" id="CAG8759548.1"/>
    </source>
</evidence>
<evidence type="ECO:0000313" key="3">
    <source>
        <dbReference type="Proteomes" id="UP000789405"/>
    </source>
</evidence>
<comment type="caution">
    <text evidence="2">The sequence shown here is derived from an EMBL/GenBank/DDBJ whole genome shotgun (WGS) entry which is preliminary data.</text>
</comment>
<evidence type="ECO:0000256" key="1">
    <source>
        <dbReference type="SAM" id="MobiDB-lite"/>
    </source>
</evidence>
<dbReference type="AlphaFoldDB" id="A0A9N9NSF2"/>
<feature type="region of interest" description="Disordered" evidence="1">
    <location>
        <begin position="65"/>
        <end position="88"/>
    </location>
</feature>
<proteinExistence type="predicted"/>
<accession>A0A9N9NSF2</accession>